<keyword evidence="8" id="KW-1185">Reference proteome</keyword>
<accession>A0A7R7IG26</accession>
<dbReference type="AlphaFoldDB" id="A0A7R7IG26"/>
<feature type="chain" id="PRO_5032717992" evidence="4">
    <location>
        <begin position="28"/>
        <end position="425"/>
    </location>
</feature>
<dbReference type="InterPro" id="IPR057309">
    <property type="entry name" value="PcsB_CC"/>
</dbReference>
<dbReference type="InterPro" id="IPR016047">
    <property type="entry name" value="M23ase_b-sheet_dom"/>
</dbReference>
<dbReference type="KEGG" id="ahb:bsdtb5_39430"/>
<dbReference type="Gene3D" id="6.10.250.3150">
    <property type="match status" value="1"/>
</dbReference>
<sequence>MKTWTRRILSIVIIAVTLSSFTFTSYANSIQDAKDQKAALEKKKKNTEEKIAQLEKEKGDIVTYIHKLDTQMNELNGEIDNLNSQISTVNVNLVETRKELEEAKKTEQKQYLTMKKRIKYMYENGNQDYLEVLLNSEDIADLLNRAEYVSKISEYDSNLLNDYKATKKSIATKETDLKTNLTKLQGLTEEAEYEKSTVKKLADTQAVELAKYNANISKSKDVVENYDNEIDKQENVIEDLVQEEIRRAEAARKAEEARKAEAERKAREQQAANNSSNNNSADNDSDSSSNVTPSATGFIWPVPSSSRITSSFGYRAQPTAGASTYHKGIDIGAPTGSNIVASNSGTVLIATYSGSAGNYVMISHGSGIYTVYMHASQLLVSVGQSVSKGQVIAKVGSTGYSTGSHLHFGISVNGTYVNPLNYVSP</sequence>
<name>A0A7R7IG26_9FIRM</name>
<dbReference type="Proteomes" id="UP000595897">
    <property type="component" value="Chromosome"/>
</dbReference>
<dbReference type="PANTHER" id="PTHR21666">
    <property type="entry name" value="PEPTIDASE-RELATED"/>
    <property type="match status" value="1"/>
</dbReference>
<feature type="region of interest" description="Disordered" evidence="3">
    <location>
        <begin position="256"/>
        <end position="296"/>
    </location>
</feature>
<evidence type="ECO:0000313" key="7">
    <source>
        <dbReference type="EMBL" id="BCN32648.1"/>
    </source>
</evidence>
<dbReference type="SUPFAM" id="SSF51261">
    <property type="entry name" value="Duplicated hybrid motif"/>
    <property type="match status" value="1"/>
</dbReference>
<feature type="signal peptide" evidence="4">
    <location>
        <begin position="1"/>
        <end position="27"/>
    </location>
</feature>
<feature type="domain" description="Peptidoglycan hydrolase PcsB coiled-coil" evidence="6">
    <location>
        <begin position="102"/>
        <end position="173"/>
    </location>
</feature>
<protein>
    <submittedName>
        <fullName evidence="7">Uncharacterized protein</fullName>
    </submittedName>
</protein>
<feature type="compositionally biased region" description="Basic and acidic residues" evidence="3">
    <location>
        <begin position="256"/>
        <end position="268"/>
    </location>
</feature>
<organism evidence="7 8">
    <name type="scientific">Anaeromicropila herbilytica</name>
    <dbReference type="NCBI Taxonomy" id="2785025"/>
    <lineage>
        <taxon>Bacteria</taxon>
        <taxon>Bacillati</taxon>
        <taxon>Bacillota</taxon>
        <taxon>Clostridia</taxon>
        <taxon>Lachnospirales</taxon>
        <taxon>Lachnospiraceae</taxon>
        <taxon>Anaeromicropila</taxon>
    </lineage>
</organism>
<feature type="coiled-coil region" evidence="2">
    <location>
        <begin position="23"/>
        <end position="117"/>
    </location>
</feature>
<evidence type="ECO:0000259" key="6">
    <source>
        <dbReference type="Pfam" id="PF24568"/>
    </source>
</evidence>
<keyword evidence="2" id="KW-0175">Coiled coil</keyword>
<evidence type="ECO:0000256" key="1">
    <source>
        <dbReference type="ARBA" id="ARBA00022729"/>
    </source>
</evidence>
<dbReference type="PANTHER" id="PTHR21666:SF270">
    <property type="entry name" value="MUREIN HYDROLASE ACTIVATOR ENVC"/>
    <property type="match status" value="1"/>
</dbReference>
<evidence type="ECO:0000256" key="2">
    <source>
        <dbReference type="SAM" id="Coils"/>
    </source>
</evidence>
<dbReference type="EMBL" id="AP024169">
    <property type="protein sequence ID" value="BCN32648.1"/>
    <property type="molecule type" value="Genomic_DNA"/>
</dbReference>
<proteinExistence type="predicted"/>
<dbReference type="GO" id="GO:0004222">
    <property type="term" value="F:metalloendopeptidase activity"/>
    <property type="evidence" value="ECO:0007669"/>
    <property type="project" value="TreeGrafter"/>
</dbReference>
<evidence type="ECO:0000256" key="3">
    <source>
        <dbReference type="SAM" id="MobiDB-lite"/>
    </source>
</evidence>
<dbReference type="Gene3D" id="2.70.70.10">
    <property type="entry name" value="Glucose Permease (Domain IIA)"/>
    <property type="match status" value="1"/>
</dbReference>
<feature type="compositionally biased region" description="Low complexity" evidence="3">
    <location>
        <begin position="269"/>
        <end position="290"/>
    </location>
</feature>
<feature type="domain" description="M23ase beta-sheet core" evidence="5">
    <location>
        <begin position="325"/>
        <end position="419"/>
    </location>
</feature>
<dbReference type="InterPro" id="IPR050570">
    <property type="entry name" value="Cell_wall_metabolism_enzyme"/>
</dbReference>
<evidence type="ECO:0000313" key="8">
    <source>
        <dbReference type="Proteomes" id="UP000595897"/>
    </source>
</evidence>
<dbReference type="InterPro" id="IPR011055">
    <property type="entry name" value="Dup_hybrid_motif"/>
</dbReference>
<reference evidence="7 8" key="1">
    <citation type="submission" date="2020-11" db="EMBL/GenBank/DDBJ databases">
        <title>Draft genome sequencing of a Lachnospiraceae strain isolated from anoxic soil subjected to BSD treatment.</title>
        <authorList>
            <person name="Uek A."/>
            <person name="Tonouchi A."/>
        </authorList>
    </citation>
    <scope>NUCLEOTIDE SEQUENCE [LARGE SCALE GENOMIC DNA]</scope>
    <source>
        <strain evidence="7 8">TB5</strain>
    </source>
</reference>
<keyword evidence="1 4" id="KW-0732">Signal</keyword>
<evidence type="ECO:0000256" key="4">
    <source>
        <dbReference type="SAM" id="SignalP"/>
    </source>
</evidence>
<gene>
    <name evidence="7" type="ORF">bsdtb5_39430</name>
</gene>
<dbReference type="CDD" id="cd12797">
    <property type="entry name" value="M23_peptidase"/>
    <property type="match status" value="1"/>
</dbReference>
<evidence type="ECO:0000259" key="5">
    <source>
        <dbReference type="Pfam" id="PF01551"/>
    </source>
</evidence>
<dbReference type="RefSeq" id="WP_271713678.1">
    <property type="nucleotide sequence ID" value="NZ_AP024169.1"/>
</dbReference>
<dbReference type="Pfam" id="PF24568">
    <property type="entry name" value="CC_PcsB"/>
    <property type="match status" value="1"/>
</dbReference>
<dbReference type="Pfam" id="PF01551">
    <property type="entry name" value="Peptidase_M23"/>
    <property type="match status" value="1"/>
</dbReference>